<dbReference type="AlphaFoldDB" id="A0AAQ3LDC1"/>
<name>A0AAQ3LDC1_9BACT</name>
<dbReference type="Proteomes" id="UP001304300">
    <property type="component" value="Chromosome"/>
</dbReference>
<keyword evidence="3" id="KW-1185">Reference proteome</keyword>
<feature type="chain" id="PRO_5042981671" evidence="1">
    <location>
        <begin position="27"/>
        <end position="400"/>
    </location>
</feature>
<organism evidence="2 3">
    <name type="scientific">Rubellicoccus peritrichatus</name>
    <dbReference type="NCBI Taxonomy" id="3080537"/>
    <lineage>
        <taxon>Bacteria</taxon>
        <taxon>Pseudomonadati</taxon>
        <taxon>Verrucomicrobiota</taxon>
        <taxon>Opitutia</taxon>
        <taxon>Puniceicoccales</taxon>
        <taxon>Cerasicoccaceae</taxon>
        <taxon>Rubellicoccus</taxon>
    </lineage>
</organism>
<sequence>MNASFFHRITSISLLLFLSSSLQTNGENNSPEKSKPVDISLRNEVENAIHQSLTVLSKSQQFDGYWSTSDYPGLTALILKAYLKTPVDSEKWANSETVADSVAFILSTVQEDGGIYSRGLQSYNTAISLMALNAYNTPLTSEKPKIDDVDMDAIISKARAFLVDQQQIFESGDNLPYSGGIGYGNSYKHSDLSNTSLAIQALKETRKIVESDQMDADLDWEAAIKFVENTQNLPEVNHQPWASDDPANRGGFVYFPGDSKAGAMKLKSGRTALRSYGSMSYAGLMSFLYAGLEPDDERVVAAVDWLQKNYTLDENPGMGQEGLYYYYYTMAKALDAYGSDTLVLEDGTEIDWRKNLAKRLISLQKHPGYWVNENGRWMESDPNIVTAYSLLALEILYPGL</sequence>
<dbReference type="KEGG" id="puo:RZN69_00205"/>
<dbReference type="CDD" id="cd00688">
    <property type="entry name" value="ISOPREN_C2_like"/>
    <property type="match status" value="1"/>
</dbReference>
<dbReference type="InterPro" id="IPR008930">
    <property type="entry name" value="Terpenoid_cyclase/PrenylTrfase"/>
</dbReference>
<dbReference type="EMBL" id="CP136920">
    <property type="protein sequence ID" value="WOO41488.1"/>
    <property type="molecule type" value="Genomic_DNA"/>
</dbReference>
<proteinExistence type="predicted"/>
<evidence type="ECO:0000313" key="2">
    <source>
        <dbReference type="EMBL" id="WOO41488.1"/>
    </source>
</evidence>
<feature type="signal peptide" evidence="1">
    <location>
        <begin position="1"/>
        <end position="26"/>
    </location>
</feature>
<protein>
    <submittedName>
        <fullName evidence="2">Prenyltransferase/squalene oxidase repeat-containing protein</fullName>
    </submittedName>
</protein>
<keyword evidence="1" id="KW-0732">Signal</keyword>
<reference evidence="2 3" key="1">
    <citation type="submission" date="2023-10" db="EMBL/GenBank/DDBJ databases">
        <title>Rubellicoccus peritrichatus gen. nov., sp. nov., isolated from an algae of coral reef tank.</title>
        <authorList>
            <person name="Luo J."/>
        </authorList>
    </citation>
    <scope>NUCLEOTIDE SEQUENCE [LARGE SCALE GENOMIC DNA]</scope>
    <source>
        <strain evidence="2 3">CR14</strain>
    </source>
</reference>
<dbReference type="SUPFAM" id="SSF48239">
    <property type="entry name" value="Terpenoid cyclases/Protein prenyltransferases"/>
    <property type="match status" value="1"/>
</dbReference>
<evidence type="ECO:0000313" key="3">
    <source>
        <dbReference type="Proteomes" id="UP001304300"/>
    </source>
</evidence>
<accession>A0AAQ3LDC1</accession>
<evidence type="ECO:0000256" key="1">
    <source>
        <dbReference type="SAM" id="SignalP"/>
    </source>
</evidence>
<dbReference type="Gene3D" id="1.50.10.20">
    <property type="match status" value="2"/>
</dbReference>
<gene>
    <name evidence="2" type="ORF">RZN69_00205</name>
</gene>
<dbReference type="RefSeq" id="WP_317833972.1">
    <property type="nucleotide sequence ID" value="NZ_CP136920.1"/>
</dbReference>